<sequence length="149" mass="16944">MEYDGPWDAAIDAISKEWSRFLFDWRQFFNAVPLGSPLVIGLTSFQVILFIWILSCRSSQVWTISNFFLVGLLASGYQGLNQLGAAYYPGSEETRAYFDKHGIFLGVFYAGPLICQLVMVLLLLLGHVVGMLSRKASRRRQQRTIKKNE</sequence>
<dbReference type="VEuPathDB" id="FungiDB:SeMB42_g05185"/>
<reference evidence="4 5" key="1">
    <citation type="journal article" date="2019" name="Sci. Rep.">
        <title>Comparative genomics of chytrid fungi reveal insights into the obligate biotrophic and pathogenic lifestyle of Synchytrium endobioticum.</title>
        <authorList>
            <person name="van de Vossenberg B.T.L.H."/>
            <person name="Warris S."/>
            <person name="Nguyen H.D.T."/>
            <person name="van Gent-Pelzer M.P.E."/>
            <person name="Joly D.L."/>
            <person name="van de Geest H.C."/>
            <person name="Bonants P.J.M."/>
            <person name="Smith D.S."/>
            <person name="Levesque C.A."/>
            <person name="van der Lee T.A.J."/>
        </authorList>
    </citation>
    <scope>NUCLEOTIDE SEQUENCE [LARGE SCALE GENOMIC DNA]</scope>
    <source>
        <strain evidence="3 5">LEV6574</strain>
        <strain evidence="2 4">MB42</strain>
    </source>
</reference>
<organism evidence="2 4">
    <name type="scientific">Synchytrium endobioticum</name>
    <dbReference type="NCBI Taxonomy" id="286115"/>
    <lineage>
        <taxon>Eukaryota</taxon>
        <taxon>Fungi</taxon>
        <taxon>Fungi incertae sedis</taxon>
        <taxon>Chytridiomycota</taxon>
        <taxon>Chytridiomycota incertae sedis</taxon>
        <taxon>Chytridiomycetes</taxon>
        <taxon>Synchytriales</taxon>
        <taxon>Synchytriaceae</taxon>
        <taxon>Synchytrium</taxon>
    </lineage>
</organism>
<dbReference type="AlphaFoldDB" id="A0A507CT82"/>
<proteinExistence type="predicted"/>
<evidence type="ECO:0000313" key="5">
    <source>
        <dbReference type="Proteomes" id="UP000320475"/>
    </source>
</evidence>
<feature type="transmembrane region" description="Helical" evidence="1">
    <location>
        <begin position="34"/>
        <end position="55"/>
    </location>
</feature>
<dbReference type="InterPro" id="IPR026721">
    <property type="entry name" value="TMEM18"/>
</dbReference>
<dbReference type="EMBL" id="QEAN01000237">
    <property type="protein sequence ID" value="TPX42315.1"/>
    <property type="molecule type" value="Genomic_DNA"/>
</dbReference>
<dbReference type="Pfam" id="PF14770">
    <property type="entry name" value="TMEM18"/>
    <property type="match status" value="1"/>
</dbReference>
<keyword evidence="1" id="KW-1133">Transmembrane helix</keyword>
<evidence type="ECO:0000256" key="1">
    <source>
        <dbReference type="SAM" id="Phobius"/>
    </source>
</evidence>
<dbReference type="EMBL" id="QEAM01000076">
    <property type="protein sequence ID" value="TPX47494.1"/>
    <property type="molecule type" value="Genomic_DNA"/>
</dbReference>
<keyword evidence="1" id="KW-0812">Transmembrane</keyword>
<feature type="transmembrane region" description="Helical" evidence="1">
    <location>
        <begin position="108"/>
        <end position="133"/>
    </location>
</feature>
<accession>A0A507CT82</accession>
<keyword evidence="1" id="KW-0472">Membrane</keyword>
<protein>
    <submittedName>
        <fullName evidence="2">Uncharacterized protein</fullName>
    </submittedName>
</protein>
<comment type="caution">
    <text evidence="2">The sequence shown here is derived from an EMBL/GenBank/DDBJ whole genome shotgun (WGS) entry which is preliminary data.</text>
</comment>
<dbReference type="Proteomes" id="UP000320475">
    <property type="component" value="Unassembled WGS sequence"/>
</dbReference>
<dbReference type="Proteomes" id="UP000317494">
    <property type="component" value="Unassembled WGS sequence"/>
</dbReference>
<evidence type="ECO:0000313" key="2">
    <source>
        <dbReference type="EMBL" id="TPX42315.1"/>
    </source>
</evidence>
<name>A0A507CT82_9FUNG</name>
<evidence type="ECO:0000313" key="3">
    <source>
        <dbReference type="EMBL" id="TPX47494.1"/>
    </source>
</evidence>
<keyword evidence="4" id="KW-1185">Reference proteome</keyword>
<dbReference type="OrthoDB" id="411535at2759"/>
<gene>
    <name evidence="3" type="ORF">SeLEV6574_g02625</name>
    <name evidence="2" type="ORF">SeMB42_g05185</name>
</gene>
<evidence type="ECO:0000313" key="4">
    <source>
        <dbReference type="Proteomes" id="UP000317494"/>
    </source>
</evidence>
<feature type="transmembrane region" description="Helical" evidence="1">
    <location>
        <begin position="67"/>
        <end position="88"/>
    </location>
</feature>